<dbReference type="Proteomes" id="UP001528823">
    <property type="component" value="Unassembled WGS sequence"/>
</dbReference>
<evidence type="ECO:0000256" key="1">
    <source>
        <dbReference type="SAM" id="MobiDB-lite"/>
    </source>
</evidence>
<feature type="compositionally biased region" description="Polar residues" evidence="1">
    <location>
        <begin position="683"/>
        <end position="733"/>
    </location>
</feature>
<feature type="region of interest" description="Disordered" evidence="1">
    <location>
        <begin position="657"/>
        <end position="733"/>
    </location>
</feature>
<organism evidence="2 3">
    <name type="scientific">Spartinivicinus poritis</name>
    <dbReference type="NCBI Taxonomy" id="2994640"/>
    <lineage>
        <taxon>Bacteria</taxon>
        <taxon>Pseudomonadati</taxon>
        <taxon>Pseudomonadota</taxon>
        <taxon>Gammaproteobacteria</taxon>
        <taxon>Oceanospirillales</taxon>
        <taxon>Zooshikellaceae</taxon>
        <taxon>Spartinivicinus</taxon>
    </lineage>
</organism>
<gene>
    <name evidence="2" type="ORF">ORQ98_22075</name>
</gene>
<dbReference type="EMBL" id="JAPMOU010000039">
    <property type="protein sequence ID" value="MDE1464657.1"/>
    <property type="molecule type" value="Genomic_DNA"/>
</dbReference>
<protein>
    <submittedName>
        <fullName evidence="2">Uncharacterized protein</fullName>
    </submittedName>
</protein>
<proteinExistence type="predicted"/>
<accession>A0ABT5UEB6</accession>
<feature type="region of interest" description="Disordered" evidence="1">
    <location>
        <begin position="1"/>
        <end position="22"/>
    </location>
</feature>
<comment type="caution">
    <text evidence="2">The sequence shown here is derived from an EMBL/GenBank/DDBJ whole genome shotgun (WGS) entry which is preliminary data.</text>
</comment>
<evidence type="ECO:0000313" key="2">
    <source>
        <dbReference type="EMBL" id="MDE1464657.1"/>
    </source>
</evidence>
<reference evidence="2 3" key="1">
    <citation type="submission" date="2022-11" db="EMBL/GenBank/DDBJ databases">
        <title>Spartinivicinus poritis sp. nov., isolated from scleractinian coral Porites lutea.</title>
        <authorList>
            <person name="Zhang G."/>
            <person name="Cai L."/>
            <person name="Wei Q."/>
        </authorList>
    </citation>
    <scope>NUCLEOTIDE SEQUENCE [LARGE SCALE GENOMIC DNA]</scope>
    <source>
        <strain evidence="2 3">A2-2</strain>
    </source>
</reference>
<dbReference type="RefSeq" id="WP_274690982.1">
    <property type="nucleotide sequence ID" value="NZ_JAPMOU010000039.1"/>
</dbReference>
<feature type="compositionally biased region" description="Low complexity" evidence="1">
    <location>
        <begin position="657"/>
        <end position="670"/>
    </location>
</feature>
<name>A0ABT5UEB6_9GAMM</name>
<keyword evidence="3" id="KW-1185">Reference proteome</keyword>
<sequence>MSISHTNSHQQNTYQSNADKVSNSFSEKNTQHLKQYKTSKGSPIQQAIRAIAPKIAQQTTHNTQSQPHVANLHNKVVDIFSSALADPRFENHQEYQQSGRNLQKLVEDVLSTSIDSPENTPTYWLKLNKQVFAFKYYAAIHPNASKQQAKAAAIDILNGKADVNALNGYGMRGLLSEASQQNSLFATDAWQEGWVSDRFRNTQQRLDNWVNWSQKSTIDTPQKALNAVLRRYGLTIPESFYNNLTNQPAAALATLSFTQRKALDEAALLFNNANFNETINPDQTTLDSLKNLRANFINALKNEHGFYPVNHGVEHQWEEVGQPFDLHRTALLSVARQLYKEQHGEAETLKLDKSNFTSNALAETGKVLESLSPFSVFMGHPFKKIADKIEYHPNEQYEKILNSFNQAVAEWKPSFNAEGTITSKPHPYARVASYYKQLLRQTSQKLENGKFDFLQSLPNGQAHINELKAEINNHITALDSSSNNAKDLTLLGETLVKLSKAKNTAEAEQILQEAKSDDDFGIKNTAGRIAANFGINLITLGGYNLGQSIQDFNQVKPFLNHWKNELSERNRDTFWPQFYLNNQIGNIVDAAASVAAIIASLGVGAVAAPEVAAGEAAGSAAFESIALESAEFGSSELLAEGETVGEGLAAEAETAFTNSAETTESATSNSIQTTAEVHEPPVNTATEETTSASRFDSGSQTINSRGEVASETTPSGTNQSVNQPASTNEASTQLGVKDAARIADRHNLIHPVEQPELWAKSVTRQRVSDLFRFNPSRADNLTPFTKHWQQIQQEVNRAVNGFSNIATEEGKSAFRDIATAIVKAARNAQFDFPEHTLKFTSDMPWLKIAKVNGNLVIRSGQQLIKP</sequence>
<evidence type="ECO:0000313" key="3">
    <source>
        <dbReference type="Proteomes" id="UP001528823"/>
    </source>
</evidence>